<evidence type="ECO:0000313" key="3">
    <source>
        <dbReference type="EMBL" id="KAF2251203.1"/>
    </source>
</evidence>
<dbReference type="AlphaFoldDB" id="A0A6A6INY6"/>
<gene>
    <name evidence="3" type="ORF">BU26DRAFT_503749</name>
</gene>
<evidence type="ECO:0000259" key="2">
    <source>
        <dbReference type="Pfam" id="PF15377"/>
    </source>
</evidence>
<feature type="compositionally biased region" description="Basic and acidic residues" evidence="1">
    <location>
        <begin position="129"/>
        <end position="138"/>
    </location>
</feature>
<reference evidence="3" key="1">
    <citation type="journal article" date="2020" name="Stud. Mycol.">
        <title>101 Dothideomycetes genomes: a test case for predicting lifestyles and emergence of pathogens.</title>
        <authorList>
            <person name="Haridas S."/>
            <person name="Albert R."/>
            <person name="Binder M."/>
            <person name="Bloem J."/>
            <person name="Labutti K."/>
            <person name="Salamov A."/>
            <person name="Andreopoulos B."/>
            <person name="Baker S."/>
            <person name="Barry K."/>
            <person name="Bills G."/>
            <person name="Bluhm B."/>
            <person name="Cannon C."/>
            <person name="Castanera R."/>
            <person name="Culley D."/>
            <person name="Daum C."/>
            <person name="Ezra D."/>
            <person name="Gonzalez J."/>
            <person name="Henrissat B."/>
            <person name="Kuo A."/>
            <person name="Liang C."/>
            <person name="Lipzen A."/>
            <person name="Lutzoni F."/>
            <person name="Magnuson J."/>
            <person name="Mondo S."/>
            <person name="Nolan M."/>
            <person name="Ohm R."/>
            <person name="Pangilinan J."/>
            <person name="Park H.-J."/>
            <person name="Ramirez L."/>
            <person name="Alfaro M."/>
            <person name="Sun H."/>
            <person name="Tritt A."/>
            <person name="Yoshinaga Y."/>
            <person name="Zwiers L.-H."/>
            <person name="Turgeon B."/>
            <person name="Goodwin S."/>
            <person name="Spatafora J."/>
            <person name="Crous P."/>
            <person name="Grigoriev I."/>
        </authorList>
    </citation>
    <scope>NUCLEOTIDE SEQUENCE</scope>
    <source>
        <strain evidence="3">CBS 122368</strain>
    </source>
</reference>
<feature type="compositionally biased region" description="Basic and acidic residues" evidence="1">
    <location>
        <begin position="21"/>
        <end position="37"/>
    </location>
</feature>
<feature type="region of interest" description="Disordered" evidence="1">
    <location>
        <begin position="21"/>
        <end position="101"/>
    </location>
</feature>
<feature type="compositionally biased region" description="Basic residues" evidence="1">
    <location>
        <begin position="139"/>
        <end position="148"/>
    </location>
</feature>
<dbReference type="InterPro" id="IPR027911">
    <property type="entry name" value="DUF4604"/>
</dbReference>
<dbReference type="RefSeq" id="XP_033686207.1">
    <property type="nucleotide sequence ID" value="XM_033826713.1"/>
</dbReference>
<protein>
    <recommendedName>
        <fullName evidence="2">DUF4604 domain-containing protein</fullName>
    </recommendedName>
</protein>
<feature type="region of interest" description="Disordered" evidence="1">
    <location>
        <begin position="119"/>
        <end position="159"/>
    </location>
</feature>
<dbReference type="Pfam" id="PF15377">
    <property type="entry name" value="DUF4604"/>
    <property type="match status" value="1"/>
</dbReference>
<feature type="domain" description="DUF4604" evidence="2">
    <location>
        <begin position="6"/>
        <end position="157"/>
    </location>
</feature>
<dbReference type="OrthoDB" id="5388322at2759"/>
<dbReference type="Proteomes" id="UP000800094">
    <property type="component" value="Unassembled WGS sequence"/>
</dbReference>
<name>A0A6A6INY6_9PLEO</name>
<organism evidence="3 4">
    <name type="scientific">Trematosphaeria pertusa</name>
    <dbReference type="NCBI Taxonomy" id="390896"/>
    <lineage>
        <taxon>Eukaryota</taxon>
        <taxon>Fungi</taxon>
        <taxon>Dikarya</taxon>
        <taxon>Ascomycota</taxon>
        <taxon>Pezizomycotina</taxon>
        <taxon>Dothideomycetes</taxon>
        <taxon>Pleosporomycetidae</taxon>
        <taxon>Pleosporales</taxon>
        <taxon>Massarineae</taxon>
        <taxon>Trematosphaeriaceae</taxon>
        <taxon>Trematosphaeria</taxon>
    </lineage>
</organism>
<sequence length="159" mass="17767">MSFKAKDLSYDNAQPTFLRRLRGELAGDDSARHERPIPRNKRMKQDDEEDAPTYVLEDTNQSLTKAEYEALVAGKEPGKSDETAEEGEKPEVAQTDAKSKDNIVELGKITKKRKAIKVIGEEEKEDAEESTKASDVKVTKKAKKRGKPIKLSFGDQDEG</sequence>
<feature type="compositionally biased region" description="Basic and acidic residues" evidence="1">
    <location>
        <begin position="76"/>
        <end position="101"/>
    </location>
</feature>
<accession>A0A6A6INY6</accession>
<dbReference type="EMBL" id="ML987193">
    <property type="protein sequence ID" value="KAF2251203.1"/>
    <property type="molecule type" value="Genomic_DNA"/>
</dbReference>
<dbReference type="GeneID" id="54580043"/>
<evidence type="ECO:0000313" key="4">
    <source>
        <dbReference type="Proteomes" id="UP000800094"/>
    </source>
</evidence>
<keyword evidence="4" id="KW-1185">Reference proteome</keyword>
<evidence type="ECO:0000256" key="1">
    <source>
        <dbReference type="SAM" id="MobiDB-lite"/>
    </source>
</evidence>
<proteinExistence type="predicted"/>